<accession>A0A194S9R1</accession>
<protein>
    <submittedName>
        <fullName evidence="2">Uncharacterized protein</fullName>
    </submittedName>
</protein>
<evidence type="ECO:0000313" key="2">
    <source>
        <dbReference type="EMBL" id="KPV76136.1"/>
    </source>
</evidence>
<feature type="region of interest" description="Disordered" evidence="1">
    <location>
        <begin position="1"/>
        <end position="26"/>
    </location>
</feature>
<dbReference type="GeneID" id="28977130"/>
<proteinExistence type="predicted"/>
<dbReference type="AlphaFoldDB" id="A0A194S9R1"/>
<dbReference type="EMBL" id="KQ474077">
    <property type="protein sequence ID" value="KPV76136.1"/>
    <property type="molecule type" value="Genomic_DNA"/>
</dbReference>
<organism evidence="2 3">
    <name type="scientific">Rhodotorula graminis (strain WP1)</name>
    <dbReference type="NCBI Taxonomy" id="578459"/>
    <lineage>
        <taxon>Eukaryota</taxon>
        <taxon>Fungi</taxon>
        <taxon>Dikarya</taxon>
        <taxon>Basidiomycota</taxon>
        <taxon>Pucciniomycotina</taxon>
        <taxon>Microbotryomycetes</taxon>
        <taxon>Sporidiobolales</taxon>
        <taxon>Sporidiobolaceae</taxon>
        <taxon>Rhodotorula</taxon>
    </lineage>
</organism>
<dbReference type="Proteomes" id="UP000053890">
    <property type="component" value="Unassembled WGS sequence"/>
</dbReference>
<reference evidence="2 3" key="1">
    <citation type="journal article" date="2015" name="Front. Microbiol.">
        <title>Genome sequence of the plant growth promoting endophytic yeast Rhodotorula graminis WP1.</title>
        <authorList>
            <person name="Firrincieli A."/>
            <person name="Otillar R."/>
            <person name="Salamov A."/>
            <person name="Schmutz J."/>
            <person name="Khan Z."/>
            <person name="Redman R.S."/>
            <person name="Fleck N.D."/>
            <person name="Lindquist E."/>
            <person name="Grigoriev I.V."/>
            <person name="Doty S.L."/>
        </authorList>
    </citation>
    <scope>NUCLEOTIDE SEQUENCE [LARGE SCALE GENOMIC DNA]</scope>
    <source>
        <strain evidence="2 3">WP1</strain>
    </source>
</reference>
<name>A0A194S9R1_RHOGW</name>
<gene>
    <name evidence="2" type="ORF">RHOBADRAFT_53119</name>
</gene>
<evidence type="ECO:0000313" key="3">
    <source>
        <dbReference type="Proteomes" id="UP000053890"/>
    </source>
</evidence>
<evidence type="ECO:0000256" key="1">
    <source>
        <dbReference type="SAM" id="MobiDB-lite"/>
    </source>
</evidence>
<dbReference type="RefSeq" id="XP_018272185.1">
    <property type="nucleotide sequence ID" value="XM_018416682.1"/>
</dbReference>
<keyword evidence="3" id="KW-1185">Reference proteome</keyword>
<sequence length="137" mass="14856">MRAGSDPPTFHLDKPRKLPRPSGSIANPHASRHHLHGFVASSRPTPLPYPFLSNLSAFLYGLAPSLVALAPLLVSASVRSVVDLVALVQLEPGTFDLFAAEAARQTPVRVNGSSPIELLDVLKQGLDEGKWRARWTF</sequence>